<dbReference type="AlphaFoldDB" id="A0A178MDU7"/>
<keyword evidence="1" id="KW-0472">Membrane</keyword>
<keyword evidence="1" id="KW-0812">Transmembrane</keyword>
<comment type="caution">
    <text evidence="2">The sequence shown here is derived from an EMBL/GenBank/DDBJ whole genome shotgun (WGS) entry which is preliminary data.</text>
</comment>
<evidence type="ECO:0000256" key="1">
    <source>
        <dbReference type="SAM" id="Phobius"/>
    </source>
</evidence>
<gene>
    <name evidence="2" type="ORF">A6A04_20535</name>
</gene>
<keyword evidence="1" id="KW-1133">Transmembrane helix</keyword>
<evidence type="ECO:0000313" key="3">
    <source>
        <dbReference type="Proteomes" id="UP000078428"/>
    </source>
</evidence>
<sequence length="75" mass="7432">MEDFMFDTPLAGLKLAAPKLLSGALLGLPITLTIAPGLGLVAVGVLGAACIGGYISAVNSLTHSKPAFSVATPPI</sequence>
<dbReference type="Proteomes" id="UP000078428">
    <property type="component" value="Unassembled WGS sequence"/>
</dbReference>
<dbReference type="EMBL" id="LWQT01000086">
    <property type="protein sequence ID" value="OAN46952.1"/>
    <property type="molecule type" value="Genomic_DNA"/>
</dbReference>
<accession>A0A178MDU7</accession>
<dbReference type="STRING" id="1285242.A6A04_20535"/>
<feature type="transmembrane region" description="Helical" evidence="1">
    <location>
        <begin position="30"/>
        <end position="55"/>
    </location>
</feature>
<name>A0A178MDU7_9PROT</name>
<protein>
    <submittedName>
        <fullName evidence="2">Uncharacterized protein</fullName>
    </submittedName>
</protein>
<proteinExistence type="predicted"/>
<keyword evidence="3" id="KW-1185">Reference proteome</keyword>
<reference evidence="2 3" key="1">
    <citation type="submission" date="2016-04" db="EMBL/GenBank/DDBJ databases">
        <title>Draft genome sequence of freshwater magnetotactic bacteria Magnetospirillum marisnigri SP-1 and Magnetospirillum moscoviense BB-1.</title>
        <authorList>
            <person name="Koziaeva V."/>
            <person name="Dziuba M.V."/>
            <person name="Ivanov T.M."/>
            <person name="Kuznetsov B."/>
            <person name="Grouzdev D.S."/>
        </authorList>
    </citation>
    <scope>NUCLEOTIDE SEQUENCE [LARGE SCALE GENOMIC DNA]</scope>
    <source>
        <strain evidence="2 3">SP-1</strain>
    </source>
</reference>
<evidence type="ECO:0000313" key="2">
    <source>
        <dbReference type="EMBL" id="OAN46952.1"/>
    </source>
</evidence>
<organism evidence="2 3">
    <name type="scientific">Paramagnetospirillum marisnigri</name>
    <dbReference type="NCBI Taxonomy" id="1285242"/>
    <lineage>
        <taxon>Bacteria</taxon>
        <taxon>Pseudomonadati</taxon>
        <taxon>Pseudomonadota</taxon>
        <taxon>Alphaproteobacteria</taxon>
        <taxon>Rhodospirillales</taxon>
        <taxon>Magnetospirillaceae</taxon>
        <taxon>Paramagnetospirillum</taxon>
    </lineage>
</organism>